<dbReference type="InterPro" id="IPR003718">
    <property type="entry name" value="OsmC/Ohr_fam"/>
</dbReference>
<dbReference type="Gene3D" id="3.30.300.20">
    <property type="match status" value="1"/>
</dbReference>
<dbReference type="EMBL" id="JBHSNF010000001">
    <property type="protein sequence ID" value="MFC5525350.1"/>
    <property type="molecule type" value="Genomic_DNA"/>
</dbReference>
<dbReference type="Pfam" id="PF02566">
    <property type="entry name" value="OsmC"/>
    <property type="match status" value="1"/>
</dbReference>
<dbReference type="Proteomes" id="UP001596114">
    <property type="component" value="Unassembled WGS sequence"/>
</dbReference>
<accession>A0ABW0QKZ7</accession>
<organism evidence="1 2">
    <name type="scientific">Rhodanobacter ginsengisoli</name>
    <dbReference type="NCBI Taxonomy" id="418646"/>
    <lineage>
        <taxon>Bacteria</taxon>
        <taxon>Pseudomonadati</taxon>
        <taxon>Pseudomonadota</taxon>
        <taxon>Gammaproteobacteria</taxon>
        <taxon>Lysobacterales</taxon>
        <taxon>Rhodanobacteraceae</taxon>
        <taxon>Rhodanobacter</taxon>
    </lineage>
</organism>
<sequence length="197" mass="21220">MSWFDPRRSEVVGMLALWLSNTSGGDSMAGRIHRYGAKLDWRGNQGSGTRRYDGYGRRFEAQVDGKPLLAGSADPAFRGDPALHNPEDLLLIALSRCHMLSYLALCAREGIVVTEYSDRPEGVMQIDARGGGRFTSVVLQPLVTIGDADQQARANELHATAHSVCYIASSCNFPVELRASVSAAAVDATIALAEPTP</sequence>
<name>A0ABW0QKZ7_9GAMM</name>
<dbReference type="InterPro" id="IPR015946">
    <property type="entry name" value="KH_dom-like_a/b"/>
</dbReference>
<protein>
    <submittedName>
        <fullName evidence="1">OsmC family protein</fullName>
    </submittedName>
</protein>
<reference evidence="2" key="1">
    <citation type="journal article" date="2019" name="Int. J. Syst. Evol. Microbiol.">
        <title>The Global Catalogue of Microorganisms (GCM) 10K type strain sequencing project: providing services to taxonomists for standard genome sequencing and annotation.</title>
        <authorList>
            <consortium name="The Broad Institute Genomics Platform"/>
            <consortium name="The Broad Institute Genome Sequencing Center for Infectious Disease"/>
            <person name="Wu L."/>
            <person name="Ma J."/>
        </authorList>
    </citation>
    <scope>NUCLEOTIDE SEQUENCE [LARGE SCALE GENOMIC DNA]</scope>
    <source>
        <strain evidence="2">CGMCC 1.16619</strain>
    </source>
</reference>
<comment type="caution">
    <text evidence="1">The sequence shown here is derived from an EMBL/GenBank/DDBJ whole genome shotgun (WGS) entry which is preliminary data.</text>
</comment>
<dbReference type="SUPFAM" id="SSF82784">
    <property type="entry name" value="OsmC-like"/>
    <property type="match status" value="1"/>
</dbReference>
<evidence type="ECO:0000313" key="2">
    <source>
        <dbReference type="Proteomes" id="UP001596114"/>
    </source>
</evidence>
<evidence type="ECO:0000313" key="1">
    <source>
        <dbReference type="EMBL" id="MFC5525350.1"/>
    </source>
</evidence>
<dbReference type="InterPro" id="IPR052707">
    <property type="entry name" value="OsmC_Ohr_Peroxiredoxin"/>
</dbReference>
<keyword evidence="2" id="KW-1185">Reference proteome</keyword>
<gene>
    <name evidence="1" type="ORF">ACFPPA_06300</name>
</gene>
<dbReference type="PANTHER" id="PTHR42830:SF2">
    <property type="entry name" value="OSMC_OHR FAMILY PROTEIN"/>
    <property type="match status" value="1"/>
</dbReference>
<dbReference type="PANTHER" id="PTHR42830">
    <property type="entry name" value="OSMOTICALLY INDUCIBLE FAMILY PROTEIN"/>
    <property type="match status" value="1"/>
</dbReference>
<dbReference type="RefSeq" id="WP_377318350.1">
    <property type="nucleotide sequence ID" value="NZ_JBHSNF010000001.1"/>
</dbReference>
<proteinExistence type="predicted"/>
<dbReference type="InterPro" id="IPR036102">
    <property type="entry name" value="OsmC/Ohrsf"/>
</dbReference>